<organism evidence="4 5">
    <name type="scientific">Chitinophaga defluvii</name>
    <dbReference type="NCBI Taxonomy" id="3163343"/>
    <lineage>
        <taxon>Bacteria</taxon>
        <taxon>Pseudomonadati</taxon>
        <taxon>Bacteroidota</taxon>
        <taxon>Chitinophagia</taxon>
        <taxon>Chitinophagales</taxon>
        <taxon>Chitinophagaceae</taxon>
        <taxon>Chitinophaga</taxon>
    </lineage>
</organism>
<keyword evidence="5" id="KW-1185">Reference proteome</keyword>
<feature type="domain" description="FecR protein" evidence="2">
    <location>
        <begin position="182"/>
        <end position="277"/>
    </location>
</feature>
<keyword evidence="1" id="KW-0812">Transmembrane</keyword>
<feature type="domain" description="Protein FecR C-terminal" evidence="3">
    <location>
        <begin position="320"/>
        <end position="386"/>
    </location>
</feature>
<dbReference type="Pfam" id="PF04773">
    <property type="entry name" value="FecR"/>
    <property type="match status" value="1"/>
</dbReference>
<dbReference type="Gene3D" id="2.60.120.1440">
    <property type="match status" value="1"/>
</dbReference>
<proteinExistence type="predicted"/>
<dbReference type="InterPro" id="IPR032508">
    <property type="entry name" value="FecR_C"/>
</dbReference>
<dbReference type="Proteomes" id="UP001549749">
    <property type="component" value="Unassembled WGS sequence"/>
</dbReference>
<dbReference type="PANTHER" id="PTHR30273">
    <property type="entry name" value="PERIPLASMIC SIGNAL SENSOR AND SIGMA FACTOR ACTIVATOR FECR-RELATED"/>
    <property type="match status" value="1"/>
</dbReference>
<keyword evidence="1" id="KW-1133">Transmembrane helix</keyword>
<evidence type="ECO:0000259" key="2">
    <source>
        <dbReference type="Pfam" id="PF04773"/>
    </source>
</evidence>
<dbReference type="PANTHER" id="PTHR30273:SF2">
    <property type="entry name" value="PROTEIN FECR"/>
    <property type="match status" value="1"/>
</dbReference>
<comment type="caution">
    <text evidence="4">The sequence shown here is derived from an EMBL/GenBank/DDBJ whole genome shotgun (WGS) entry which is preliminary data.</text>
</comment>
<keyword evidence="1" id="KW-0472">Membrane</keyword>
<dbReference type="Pfam" id="PF16344">
    <property type="entry name" value="FecR_C"/>
    <property type="match status" value="1"/>
</dbReference>
<protein>
    <submittedName>
        <fullName evidence="4">FecR domain-containing protein</fullName>
    </submittedName>
</protein>
<dbReference type="EMBL" id="JBEXAC010000001">
    <property type="protein sequence ID" value="MET6996432.1"/>
    <property type="molecule type" value="Genomic_DNA"/>
</dbReference>
<evidence type="ECO:0000256" key="1">
    <source>
        <dbReference type="SAM" id="Phobius"/>
    </source>
</evidence>
<gene>
    <name evidence="4" type="ORF">ABR189_03605</name>
</gene>
<dbReference type="Gene3D" id="3.55.50.30">
    <property type="match status" value="1"/>
</dbReference>
<name>A0ABV2T074_9BACT</name>
<dbReference type="InterPro" id="IPR012373">
    <property type="entry name" value="Ferrdict_sens_TM"/>
</dbReference>
<accession>A0ABV2T074</accession>
<reference evidence="4 5" key="1">
    <citation type="submission" date="2024-06" db="EMBL/GenBank/DDBJ databases">
        <title>Chitinophaga defluvii sp. nov., isolated from municipal sewage.</title>
        <authorList>
            <person name="Zhang L."/>
        </authorList>
    </citation>
    <scope>NUCLEOTIDE SEQUENCE [LARGE SCALE GENOMIC DNA]</scope>
    <source>
        <strain evidence="4 5">H8</strain>
    </source>
</reference>
<dbReference type="InterPro" id="IPR006860">
    <property type="entry name" value="FecR"/>
</dbReference>
<dbReference type="RefSeq" id="WP_354659074.1">
    <property type="nucleotide sequence ID" value="NZ_JBEXAC010000001.1"/>
</dbReference>
<sequence>MDQQRISYLLERELEGTLTAKELQELEELKVHEDSELIERLMAELIAREAEQPRYISDAMEDAAFEKIISVDAVHEDGTTTAPRIRFLRSGWLRAAAAVVLILGTGAYFLMRKTTHEAPVVVRQPNTQPNNKATLTLADGATITLDSAGNQVIRQGNVAVHQHNGQLQYTLEGNETTLSYNTLTVPRGTQYKLALPDGTTVWLNAASRLRYPTAFVGKERVVELEGQGYFEIAQHANQPFKVKANGVEVQVLGTHFDVMAYSDESSVNTTLLEGAVNIVKGGQQQRLKPGQQAILDNKTDQLSVQQADIDMVSAWRTDFFELDGTDLSTILRQLARWYDVEIVYKANVRSEALSGRISRNLRLQDVLQALAGNEVQFKVEGKQVIVLPR</sequence>
<evidence type="ECO:0000313" key="5">
    <source>
        <dbReference type="Proteomes" id="UP001549749"/>
    </source>
</evidence>
<evidence type="ECO:0000259" key="3">
    <source>
        <dbReference type="Pfam" id="PF16344"/>
    </source>
</evidence>
<feature type="transmembrane region" description="Helical" evidence="1">
    <location>
        <begin position="92"/>
        <end position="111"/>
    </location>
</feature>
<evidence type="ECO:0000313" key="4">
    <source>
        <dbReference type="EMBL" id="MET6996432.1"/>
    </source>
</evidence>